<accession>A0A1A7C486</accession>
<dbReference type="Proteomes" id="UP000092713">
    <property type="component" value="Unassembled WGS sequence"/>
</dbReference>
<sequence length="330" mass="32808">MTLFSRTHRPGALCIACLLMASASGGARASAYAYSYNNIFGLTVSNPTGSIAVAGNTDISRATATLNGGSIIRGGNNVVDAPQAALGAVSKGQNHFSQQGQGNASYSRGDAQIITSQIPPFPPGATSTHSVNAAEAFLFDTGSADASGRNGSNTGLSVNLVVGAAGATILFNFQAAPFMQAYLDALAGPGSAASSNMSVSFTITNATGQNVFNWSPDGMVGSGIAGGTELADAAGLNISYSANTVTSGNMLTYDPLGCGAPAGTGSGTSCGGAYTALSNNLVAGNYTLTLNTVNSADLTIVPRVVQVSEPSTLALLGLGLLGLCLRRSGA</sequence>
<dbReference type="InterPro" id="IPR013424">
    <property type="entry name" value="Ice-binding_C"/>
</dbReference>
<keyword evidence="4" id="KW-1185">Reference proteome</keyword>
<evidence type="ECO:0000313" key="4">
    <source>
        <dbReference type="Proteomes" id="UP000092713"/>
    </source>
</evidence>
<keyword evidence="1" id="KW-0732">Signal</keyword>
<dbReference type="NCBIfam" id="NF041538">
    <property type="entry name" value="PEP_EDSA_1"/>
    <property type="match status" value="1"/>
</dbReference>
<feature type="signal peptide" evidence="1">
    <location>
        <begin position="1"/>
        <end position="29"/>
    </location>
</feature>
<reference evidence="3 4" key="1">
    <citation type="submission" date="2016-04" db="EMBL/GenBank/DDBJ databases">
        <title>Draft genome sequence of Janthinobacterium psychrotolerans sp. nov., isolated from freshwater sediments in Denmark.</title>
        <authorList>
            <person name="Gong X."/>
            <person name="Skrivergaard S."/>
            <person name="Korsgaard B.S."/>
            <person name="Schreiber L."/>
            <person name="Marshall I.P."/>
            <person name="Finster K."/>
            <person name="Schramm A."/>
        </authorList>
    </citation>
    <scope>NUCLEOTIDE SEQUENCE [LARGE SCALE GENOMIC DNA]</scope>
    <source>
        <strain evidence="3 4">S3-2</strain>
    </source>
</reference>
<proteinExistence type="predicted"/>
<dbReference type="NCBIfam" id="TIGR02595">
    <property type="entry name" value="PEP_CTERM"/>
    <property type="match status" value="1"/>
</dbReference>
<feature type="domain" description="Ice-binding protein C-terminal" evidence="2">
    <location>
        <begin position="306"/>
        <end position="327"/>
    </location>
</feature>
<dbReference type="RefSeq" id="WP_082988747.1">
    <property type="nucleotide sequence ID" value="NZ_LOCQ01000044.1"/>
</dbReference>
<dbReference type="PATRIC" id="fig|1747903.4.peg.4401"/>
<evidence type="ECO:0000259" key="2">
    <source>
        <dbReference type="Pfam" id="PF07589"/>
    </source>
</evidence>
<evidence type="ECO:0000313" key="3">
    <source>
        <dbReference type="EMBL" id="OBV40746.1"/>
    </source>
</evidence>
<dbReference type="AlphaFoldDB" id="A0A1A7C486"/>
<comment type="caution">
    <text evidence="3">The sequence shown here is derived from an EMBL/GenBank/DDBJ whole genome shotgun (WGS) entry which is preliminary data.</text>
</comment>
<dbReference type="EMBL" id="LOCQ01000044">
    <property type="protein sequence ID" value="OBV40746.1"/>
    <property type="molecule type" value="Genomic_DNA"/>
</dbReference>
<organism evidence="3 4">
    <name type="scientific">Janthinobacterium psychrotolerans</name>
    <dbReference type="NCBI Taxonomy" id="1747903"/>
    <lineage>
        <taxon>Bacteria</taxon>
        <taxon>Pseudomonadati</taxon>
        <taxon>Pseudomonadota</taxon>
        <taxon>Betaproteobacteria</taxon>
        <taxon>Burkholderiales</taxon>
        <taxon>Oxalobacteraceae</taxon>
        <taxon>Janthinobacterium</taxon>
    </lineage>
</organism>
<dbReference type="OrthoDB" id="8708323at2"/>
<evidence type="ECO:0000256" key="1">
    <source>
        <dbReference type="SAM" id="SignalP"/>
    </source>
</evidence>
<dbReference type="Pfam" id="PF07589">
    <property type="entry name" value="PEP-CTERM"/>
    <property type="match status" value="1"/>
</dbReference>
<feature type="chain" id="PRO_5008355653" evidence="1">
    <location>
        <begin position="30"/>
        <end position="330"/>
    </location>
</feature>
<name>A0A1A7C486_9BURK</name>
<protein>
    <submittedName>
        <fullName evidence="3">PEP-CTERM protein-sorting domain-containing protein</fullName>
    </submittedName>
</protein>
<dbReference type="InterPro" id="IPR048213">
    <property type="entry name" value="EDSA_1-like"/>
</dbReference>
<gene>
    <name evidence="3" type="ORF">ASR47_101952</name>
</gene>